<protein>
    <submittedName>
        <fullName evidence="4">DUF3631 domain-containing protein</fullName>
    </submittedName>
    <submittedName>
        <fullName evidence="3">PhiRv2 phage protein</fullName>
    </submittedName>
    <submittedName>
        <fullName evidence="6">Prophage protein</fullName>
    </submittedName>
</protein>
<evidence type="ECO:0000313" key="10">
    <source>
        <dbReference type="Proteomes" id="UP000671119"/>
    </source>
</evidence>
<reference evidence="5 8" key="3">
    <citation type="submission" date="2017-02" db="EMBL/GenBank/DDBJ databases">
        <title>Protein polymorphisms may explain contrasting epidemiological fitness of two variants of a multidrug-resistant Mycobacterium tuberculosis strain.</title>
        <authorList>
            <person name="Bigi M.M."/>
            <person name="Lopez B."/>
            <person name="Blanco F.C."/>
            <person name="Sasiain M.C."/>
            <person name="De La Barrera S."/>
            <person name="Ritacco V."/>
            <person name="Bigi F."/>
            <person name="Soria M.A."/>
        </authorList>
    </citation>
    <scope>NUCLEOTIDE SEQUENCE [LARGE SCALE GENOMIC DNA]</scope>
    <source>
        <strain evidence="5 8">6548</strain>
    </source>
</reference>
<feature type="compositionally biased region" description="Low complexity" evidence="1">
    <location>
        <begin position="389"/>
        <end position="399"/>
    </location>
</feature>
<dbReference type="Pfam" id="PF12307">
    <property type="entry name" value="DUF3631"/>
    <property type="match status" value="1"/>
</dbReference>
<dbReference type="Proteomes" id="UP000300237">
    <property type="component" value="Chromosome"/>
</dbReference>
<dbReference type="EMBL" id="LR027516">
    <property type="protein sequence ID" value="VCU50940.1"/>
    <property type="molecule type" value="Genomic_DNA"/>
</dbReference>
<dbReference type="EMBL" id="JAGIZI010000039">
    <property type="protein sequence ID" value="MBP0685111.1"/>
    <property type="molecule type" value="Genomic_DNA"/>
</dbReference>
<dbReference type="AlphaFoldDB" id="A0A045GUD0"/>
<feature type="region of interest" description="Disordered" evidence="1">
    <location>
        <begin position="379"/>
        <end position="447"/>
    </location>
</feature>
<sequence length="475" mass="51718">MADIPYGRDYPDPIWCDEDGQPMPPVGAELLDDIRAFLRRFVVYPSDHELIAHTLWIAHCWFMEAWDSTPRIAFLSPEPGSGKSRALEVTEPLVPRPVHAINCTPAYLFRRVADPVGRPTVLYDECDTLFGPKAKEHEEIRGVINAGHRKGAVAGRCVIRGKIVETEELPAYCAVALAGLDDLPDTIMSRSIVVRMRRRAPTEPVEPWRPRVNGPEAEKLHDRLANWAAAINPLESGWPAMPDGVTDRRADVWESLVAVADTAGGHWPKTARATAETDATANRGAKPSIGVLLLRDIRRVFSDRDRMRTSDILTGLNRMEEGPWGSIRRGDPLDARGLATRLGRYGIGPKFQHSGGEPPYKGYSRTQFEDAWSRYLSADDETPEERDLSVSAVSAVSPPVGDPGDATGATDATDLPEAGDLPYEPPAPNGHPNGDAPLCSGPGCPNKLLSTEAKAAGKCRPCRGRAAASARDGAR</sequence>
<evidence type="ECO:0000313" key="9">
    <source>
        <dbReference type="Proteomes" id="UP000300237"/>
    </source>
</evidence>
<organism evidence="5 8">
    <name type="scientific">Mycobacterium tuberculosis</name>
    <dbReference type="NCBI Taxonomy" id="1773"/>
    <lineage>
        <taxon>Bacteria</taxon>
        <taxon>Bacillati</taxon>
        <taxon>Actinomycetota</taxon>
        <taxon>Actinomycetes</taxon>
        <taxon>Mycobacteriales</taxon>
        <taxon>Mycobacteriaceae</taxon>
        <taxon>Mycobacterium</taxon>
        <taxon>Mycobacterium tuberculosis complex</taxon>
    </lineage>
</organism>
<reference evidence="6 9" key="4">
    <citation type="submission" date="2018-08" db="EMBL/GenBank/DDBJ databases">
        <authorList>
            <person name="Fokvardsen B D."/>
            <person name="Norman A."/>
        </authorList>
    </citation>
    <scope>NUCLEOTIDE SEQUENCE [LARGE SCALE GENOMIC DNA]</scope>
    <source>
        <strain evidence="6 9">DKC2</strain>
    </source>
</reference>
<reference evidence="5 8" key="2">
    <citation type="submission" date="2016-04" db="EMBL/GenBank/DDBJ databases">
        <authorList>
            <person name="Bigi M."/>
            <person name="Bigi F."/>
            <person name="Soria M.A."/>
        </authorList>
    </citation>
    <scope>NUCLEOTIDE SEQUENCE [LARGE SCALE GENOMIC DNA]</scope>
    <source>
        <strain evidence="5 8">6548</strain>
    </source>
</reference>
<dbReference type="Proteomes" id="UP000671119">
    <property type="component" value="Unassembled WGS sequence"/>
</dbReference>
<gene>
    <name evidence="5" type="ORF">A4S10_02784</name>
    <name evidence="6" type="ORF">DKC2_2796</name>
    <name evidence="3" type="ORF">ERS094118_03774</name>
    <name evidence="4" type="ORF">J8J21_18790</name>
</gene>
<dbReference type="EMBL" id="LWDQ01000001">
    <property type="protein sequence ID" value="OMH60600.1"/>
    <property type="molecule type" value="Genomic_DNA"/>
</dbReference>
<reference evidence="4 10" key="5">
    <citation type="submission" date="2021-03" db="EMBL/GenBank/DDBJ databases">
        <title>Whole Genome Sequencing of Mycobacterium tuberculosis clinical isolates from Arunachal Pradesh, India.</title>
        <authorList>
            <person name="Singh S."/>
            <person name="Mudliar S.R."/>
            <person name="Kulsum U."/>
            <person name="Rufai S.B."/>
            <person name="Singh P.K."/>
            <person name="Umpo M."/>
            <person name="Nyori M."/>
        </authorList>
    </citation>
    <scope>NUCLEOTIDE SEQUENCE [LARGE SCALE GENOMIC DNA]</scope>
    <source>
        <strain evidence="4 10">OMICS/BPL/0142/20/SP</strain>
    </source>
</reference>
<reference evidence="3 7" key="1">
    <citation type="submission" date="2015-03" db="EMBL/GenBank/DDBJ databases">
        <authorList>
            <consortium name="Pathogen Informatics"/>
            <person name="Murphy D."/>
        </authorList>
    </citation>
    <scope>NUCLEOTIDE SEQUENCE [LARGE SCALE GENOMIC DNA]</scope>
    <source>
        <strain evidence="3 7">0268S</strain>
    </source>
</reference>
<proteinExistence type="predicted"/>
<evidence type="ECO:0000313" key="4">
    <source>
        <dbReference type="EMBL" id="MBP0685111.1"/>
    </source>
</evidence>
<dbReference type="Proteomes" id="UP000189452">
    <property type="component" value="Chromosome"/>
</dbReference>
<evidence type="ECO:0000313" key="6">
    <source>
        <dbReference type="EMBL" id="VCU50940.1"/>
    </source>
</evidence>
<accession>A0A045GUD0</accession>
<dbReference type="InterPro" id="IPR022081">
    <property type="entry name" value="DUF3631"/>
</dbReference>
<evidence type="ECO:0000256" key="1">
    <source>
        <dbReference type="SAM" id="MobiDB-lite"/>
    </source>
</evidence>
<feature type="domain" description="DUF3631" evidence="2">
    <location>
        <begin position="195"/>
        <end position="375"/>
    </location>
</feature>
<dbReference type="OMA" id="PADVWEP"/>
<name>A0A045GUD0_MYCTX</name>
<evidence type="ECO:0000313" key="8">
    <source>
        <dbReference type="Proteomes" id="UP000189452"/>
    </source>
</evidence>
<evidence type="ECO:0000259" key="2">
    <source>
        <dbReference type="Pfam" id="PF12307"/>
    </source>
</evidence>
<dbReference type="RefSeq" id="WP_003899416.1">
    <property type="nucleotide sequence ID" value="NZ_AP017901.1"/>
</dbReference>
<dbReference type="Proteomes" id="UP000050139">
    <property type="component" value="Unassembled WGS sequence"/>
</dbReference>
<evidence type="ECO:0000313" key="3">
    <source>
        <dbReference type="EMBL" id="CLW98668.1"/>
    </source>
</evidence>
<evidence type="ECO:0000313" key="5">
    <source>
        <dbReference type="EMBL" id="OMH60600.1"/>
    </source>
</evidence>
<evidence type="ECO:0000313" key="7">
    <source>
        <dbReference type="Proteomes" id="UP000050139"/>
    </source>
</evidence>
<dbReference type="EMBL" id="COPH01000039">
    <property type="protein sequence ID" value="CLW98668.1"/>
    <property type="molecule type" value="Genomic_DNA"/>
</dbReference>